<feature type="transmembrane region" description="Helical" evidence="6">
    <location>
        <begin position="161"/>
        <end position="183"/>
    </location>
</feature>
<name>A0AAP0R8G7_LIQFO</name>
<evidence type="ECO:0000256" key="3">
    <source>
        <dbReference type="ARBA" id="ARBA00022692"/>
    </source>
</evidence>
<dbReference type="Proteomes" id="UP001415857">
    <property type="component" value="Unassembled WGS sequence"/>
</dbReference>
<organism evidence="7 8">
    <name type="scientific">Liquidambar formosana</name>
    <name type="common">Formosan gum</name>
    <dbReference type="NCBI Taxonomy" id="63359"/>
    <lineage>
        <taxon>Eukaryota</taxon>
        <taxon>Viridiplantae</taxon>
        <taxon>Streptophyta</taxon>
        <taxon>Embryophyta</taxon>
        <taxon>Tracheophyta</taxon>
        <taxon>Spermatophyta</taxon>
        <taxon>Magnoliopsida</taxon>
        <taxon>eudicotyledons</taxon>
        <taxon>Gunneridae</taxon>
        <taxon>Pentapetalae</taxon>
        <taxon>Saxifragales</taxon>
        <taxon>Altingiaceae</taxon>
        <taxon>Liquidambar</taxon>
    </lineage>
</organism>
<evidence type="ECO:0000313" key="7">
    <source>
        <dbReference type="EMBL" id="KAK9271393.1"/>
    </source>
</evidence>
<evidence type="ECO:0000256" key="4">
    <source>
        <dbReference type="ARBA" id="ARBA00022989"/>
    </source>
</evidence>
<dbReference type="InterPro" id="IPR007749">
    <property type="entry name" value="DUF677"/>
</dbReference>
<comment type="similarity">
    <text evidence="2">Belongs to the UPF0496 family.</text>
</comment>
<evidence type="ECO:0000256" key="1">
    <source>
        <dbReference type="ARBA" id="ARBA00004370"/>
    </source>
</evidence>
<dbReference type="PANTHER" id="PTHR31113:SF20">
    <property type="entry name" value="UPF0496 PROTEIN 2-RELATED"/>
    <property type="match status" value="1"/>
</dbReference>
<reference evidence="7 8" key="1">
    <citation type="journal article" date="2024" name="Plant J.">
        <title>Genome sequences and population genomics reveal climatic adaptation and genomic divergence between two closely related sweetgum species.</title>
        <authorList>
            <person name="Xu W.Q."/>
            <person name="Ren C.Q."/>
            <person name="Zhang X.Y."/>
            <person name="Comes H.P."/>
            <person name="Liu X.H."/>
            <person name="Li Y.G."/>
            <person name="Kettle C.J."/>
            <person name="Jalonen R."/>
            <person name="Gaisberger H."/>
            <person name="Ma Y.Z."/>
            <person name="Qiu Y.X."/>
        </authorList>
    </citation>
    <scope>NUCLEOTIDE SEQUENCE [LARGE SCALE GENOMIC DNA]</scope>
    <source>
        <strain evidence="7">Hangzhou</strain>
    </source>
</reference>
<keyword evidence="5 6" id="KW-0472">Membrane</keyword>
<keyword evidence="3 6" id="KW-0812">Transmembrane</keyword>
<evidence type="ECO:0000256" key="5">
    <source>
        <dbReference type="ARBA" id="ARBA00023136"/>
    </source>
</evidence>
<comment type="subcellular location">
    <subcellularLocation>
        <location evidence="1">Membrane</location>
    </subcellularLocation>
</comment>
<sequence length="368" mass="41608">MSSKVQGQLRITSFDKLSPSSSRSLYMHLSEYLIEPRQDALADMIESINIHHLLISYFEASFEASNVCGLLLRSIHQTRANYKIIKRVIKQTKRVHDHTEFTDDQCRPIFGELAKFALLNNPLSAITPVQFHDIHDGYKALLRQLTSKQKKIRRKAKFRRLCKKVAAFSLVMSCGALTIALLVCAIHSVVGIVAAPGLVACSLGLFKKRIKMTRRWLGTSLLERLGAQLDFAAKGVYILINDFDTMGRLVGRLHDEVEHSKAIASMCVRNGKGKVLKEVVKEFHVHEACFMEQLEELEDHVYLCFLTINRSRRLVIQEIMAGWPRLSTEGRGRHMLGNDEGRGIRSNAGFDRGPIFKYVISDLGQVTS</sequence>
<gene>
    <name evidence="7" type="ORF">L1049_026983</name>
</gene>
<evidence type="ECO:0000256" key="6">
    <source>
        <dbReference type="SAM" id="Phobius"/>
    </source>
</evidence>
<dbReference type="PANTHER" id="PTHR31113">
    <property type="entry name" value="UPF0496 PROTEIN 3-RELATED"/>
    <property type="match status" value="1"/>
</dbReference>
<dbReference type="GO" id="GO:0016020">
    <property type="term" value="C:membrane"/>
    <property type="evidence" value="ECO:0007669"/>
    <property type="project" value="UniProtKB-SubCell"/>
</dbReference>
<dbReference type="AlphaFoldDB" id="A0AAP0R8G7"/>
<accession>A0AAP0R8G7</accession>
<protein>
    <submittedName>
        <fullName evidence="7">Uncharacterized protein</fullName>
    </submittedName>
</protein>
<proteinExistence type="inferred from homology"/>
<keyword evidence="4 6" id="KW-1133">Transmembrane helix</keyword>
<evidence type="ECO:0000313" key="8">
    <source>
        <dbReference type="Proteomes" id="UP001415857"/>
    </source>
</evidence>
<evidence type="ECO:0000256" key="2">
    <source>
        <dbReference type="ARBA" id="ARBA00009074"/>
    </source>
</evidence>
<keyword evidence="8" id="KW-1185">Reference proteome</keyword>
<dbReference type="Pfam" id="PF05055">
    <property type="entry name" value="DUF677"/>
    <property type="match status" value="1"/>
</dbReference>
<dbReference type="EMBL" id="JBBPBK010000014">
    <property type="protein sequence ID" value="KAK9271393.1"/>
    <property type="molecule type" value="Genomic_DNA"/>
</dbReference>
<comment type="caution">
    <text evidence="7">The sequence shown here is derived from an EMBL/GenBank/DDBJ whole genome shotgun (WGS) entry which is preliminary data.</text>
</comment>
<feature type="transmembrane region" description="Helical" evidence="6">
    <location>
        <begin position="189"/>
        <end position="206"/>
    </location>
</feature>